<dbReference type="STRING" id="112090.W4GN45"/>
<dbReference type="RefSeq" id="XP_009828940.1">
    <property type="nucleotide sequence ID" value="XM_009830638.1"/>
</dbReference>
<dbReference type="PANTHER" id="PTHR45090:SF6">
    <property type="entry name" value="J DOMAIN-CONTAINING PROTEIN"/>
    <property type="match status" value="1"/>
</dbReference>
<dbReference type="InterPro" id="IPR018253">
    <property type="entry name" value="DnaJ_domain_CS"/>
</dbReference>
<dbReference type="Pfam" id="PF00226">
    <property type="entry name" value="DnaJ"/>
    <property type="match status" value="1"/>
</dbReference>
<gene>
    <name evidence="2" type="ORF">H257_05697</name>
</gene>
<evidence type="ECO:0000259" key="1">
    <source>
        <dbReference type="PROSITE" id="PS50076"/>
    </source>
</evidence>
<dbReference type="PROSITE" id="PS00636">
    <property type="entry name" value="DNAJ_1"/>
    <property type="match status" value="1"/>
</dbReference>
<dbReference type="SUPFAM" id="SSF46565">
    <property type="entry name" value="Chaperone J-domain"/>
    <property type="match status" value="1"/>
</dbReference>
<accession>W4GN45</accession>
<name>W4GN45_APHAT</name>
<dbReference type="VEuPathDB" id="FungiDB:H257_05697"/>
<dbReference type="SMART" id="SM00271">
    <property type="entry name" value="DnaJ"/>
    <property type="match status" value="1"/>
</dbReference>
<dbReference type="GeneID" id="20807693"/>
<dbReference type="InterPro" id="IPR036869">
    <property type="entry name" value="J_dom_sf"/>
</dbReference>
<dbReference type="CDD" id="cd06257">
    <property type="entry name" value="DnaJ"/>
    <property type="match status" value="1"/>
</dbReference>
<evidence type="ECO:0000313" key="2">
    <source>
        <dbReference type="EMBL" id="ETV81082.1"/>
    </source>
</evidence>
<dbReference type="InterPro" id="IPR001623">
    <property type="entry name" value="DnaJ_domain"/>
</dbReference>
<dbReference type="PRINTS" id="PR00625">
    <property type="entry name" value="JDOMAIN"/>
</dbReference>
<dbReference type="GO" id="GO:0009507">
    <property type="term" value="C:chloroplast"/>
    <property type="evidence" value="ECO:0007669"/>
    <property type="project" value="TreeGrafter"/>
</dbReference>
<protein>
    <recommendedName>
        <fullName evidence="1">J domain-containing protein</fullName>
    </recommendedName>
</protein>
<dbReference type="AlphaFoldDB" id="W4GN45"/>
<dbReference type="PROSITE" id="PS50076">
    <property type="entry name" value="DNAJ_2"/>
    <property type="match status" value="1"/>
</dbReference>
<feature type="domain" description="J" evidence="1">
    <location>
        <begin position="36"/>
        <end position="106"/>
    </location>
</feature>
<dbReference type="InterPro" id="IPR053232">
    <property type="entry name" value="DnaJ_C/III_chloroplastic"/>
</dbReference>
<reference evidence="2" key="1">
    <citation type="submission" date="2013-12" db="EMBL/GenBank/DDBJ databases">
        <title>The Genome Sequence of Aphanomyces astaci APO3.</title>
        <authorList>
            <consortium name="The Broad Institute Genomics Platform"/>
            <person name="Russ C."/>
            <person name="Tyler B."/>
            <person name="van West P."/>
            <person name="Dieguez-Uribeondo J."/>
            <person name="Young S.K."/>
            <person name="Zeng Q."/>
            <person name="Gargeya S."/>
            <person name="Fitzgerald M."/>
            <person name="Abouelleil A."/>
            <person name="Alvarado L."/>
            <person name="Chapman S.B."/>
            <person name="Gainer-Dewar J."/>
            <person name="Goldberg J."/>
            <person name="Griggs A."/>
            <person name="Gujja S."/>
            <person name="Hansen M."/>
            <person name="Howarth C."/>
            <person name="Imamovic A."/>
            <person name="Ireland A."/>
            <person name="Larimer J."/>
            <person name="McCowan C."/>
            <person name="Murphy C."/>
            <person name="Pearson M."/>
            <person name="Poon T.W."/>
            <person name="Priest M."/>
            <person name="Roberts A."/>
            <person name="Saif S."/>
            <person name="Shea T."/>
            <person name="Sykes S."/>
            <person name="Wortman J."/>
            <person name="Nusbaum C."/>
            <person name="Birren B."/>
        </authorList>
    </citation>
    <scope>NUCLEOTIDE SEQUENCE [LARGE SCALE GENOMIC DNA]</scope>
    <source>
        <strain evidence="2">APO3</strain>
    </source>
</reference>
<sequence>MPWRRSASKMLACAAVAIVAAVVYWEMNGPHMRSTTLYDSLKVSREATQDTIATAYRGFSLKYHPDKTTSLAPEAREASTRLFHDVSNAYSILSNPQSRYEYDRELAHKATEPASLWWWPHGLATQAASLSTWVRLFAALGLLTALHECLVRPVGLWFSGERIAAAPIATSQKDLARHECILRLQQEYDARQALANRRRRN</sequence>
<dbReference type="PANTHER" id="PTHR45090">
    <property type="entry name" value="CHAPERONE PROTEIN DNAJ 20 CHLOROPLASTIC"/>
    <property type="match status" value="1"/>
</dbReference>
<organism evidence="2">
    <name type="scientific">Aphanomyces astaci</name>
    <name type="common">Crayfish plague agent</name>
    <dbReference type="NCBI Taxonomy" id="112090"/>
    <lineage>
        <taxon>Eukaryota</taxon>
        <taxon>Sar</taxon>
        <taxon>Stramenopiles</taxon>
        <taxon>Oomycota</taxon>
        <taxon>Saprolegniomycetes</taxon>
        <taxon>Saprolegniales</taxon>
        <taxon>Verrucalvaceae</taxon>
        <taxon>Aphanomyces</taxon>
    </lineage>
</organism>
<dbReference type="EMBL" id="KI913124">
    <property type="protein sequence ID" value="ETV81082.1"/>
    <property type="molecule type" value="Genomic_DNA"/>
</dbReference>
<proteinExistence type="predicted"/>
<dbReference type="OrthoDB" id="70802at2759"/>
<dbReference type="Gene3D" id="1.10.287.110">
    <property type="entry name" value="DnaJ domain"/>
    <property type="match status" value="1"/>
</dbReference>